<accession>A0AAE3SE12</accession>
<evidence type="ECO:0000313" key="2">
    <source>
        <dbReference type="Proteomes" id="UP001209229"/>
    </source>
</evidence>
<proteinExistence type="predicted"/>
<name>A0AAE3SE12_9BACT</name>
<dbReference type="Pfam" id="PF20230">
    <property type="entry name" value="DUF6588"/>
    <property type="match status" value="1"/>
</dbReference>
<sequence>MRHKLILTILISVCFAQIYAQKDVVEFLQFSEPEYRNQLMELYLEPLAKMQKGNLNSGWYHAAKTHRFLGFDFSISMAMTNMSEIKKGFYITDLPDFDNNYTVQATSTPITPNVSGETDYLSVIKSNSTGQTITLPNGSGLTKISTPMLSAGIGLPYNTELRLNYLPKYKNNDIGSTTKYGASIKHSIKEYIPGLDEIPILSLAVMGGYSIMQNDIDVTYPANTSSGQQLHGKASGYTGRILVGMDLRVFSAYAGIGYGASTVDYSLEGNYYVGNTANQIEETNPITVSYDYSQIDINFGINAKIKFIDLFADYSFGGYNTLNFGIGYNFR</sequence>
<gene>
    <name evidence="1" type="ORF">OM075_04370</name>
</gene>
<reference evidence="1" key="1">
    <citation type="submission" date="2022-10" db="EMBL/GenBank/DDBJ databases">
        <authorList>
            <person name="Yu W.X."/>
        </authorList>
    </citation>
    <scope>NUCLEOTIDE SEQUENCE</scope>
    <source>
        <strain evidence="1">AAT</strain>
    </source>
</reference>
<dbReference type="RefSeq" id="WP_301189258.1">
    <property type="nucleotide sequence ID" value="NZ_JAPDPJ010000005.1"/>
</dbReference>
<dbReference type="InterPro" id="IPR046495">
    <property type="entry name" value="DUF6588"/>
</dbReference>
<comment type="caution">
    <text evidence="1">The sequence shown here is derived from an EMBL/GenBank/DDBJ whole genome shotgun (WGS) entry which is preliminary data.</text>
</comment>
<dbReference type="AlphaFoldDB" id="A0AAE3SE12"/>
<protein>
    <submittedName>
        <fullName evidence="1">Uncharacterized protein</fullName>
    </submittedName>
</protein>
<organism evidence="1 2">
    <name type="scientific">Plebeiibacterium sediminum</name>
    <dbReference type="NCBI Taxonomy" id="2992112"/>
    <lineage>
        <taxon>Bacteria</taxon>
        <taxon>Pseudomonadati</taxon>
        <taxon>Bacteroidota</taxon>
        <taxon>Bacteroidia</taxon>
        <taxon>Marinilabiliales</taxon>
        <taxon>Marinilabiliaceae</taxon>
        <taxon>Plebeiibacterium</taxon>
    </lineage>
</organism>
<evidence type="ECO:0000313" key="1">
    <source>
        <dbReference type="EMBL" id="MCW3785686.1"/>
    </source>
</evidence>
<dbReference type="Proteomes" id="UP001209229">
    <property type="component" value="Unassembled WGS sequence"/>
</dbReference>
<dbReference type="EMBL" id="JAPDPJ010000005">
    <property type="protein sequence ID" value="MCW3785686.1"/>
    <property type="molecule type" value="Genomic_DNA"/>
</dbReference>
<keyword evidence="2" id="KW-1185">Reference proteome</keyword>